<proteinExistence type="predicted"/>
<evidence type="ECO:0000313" key="1">
    <source>
        <dbReference type="EMBL" id="GEU32441.1"/>
    </source>
</evidence>
<organism evidence="1">
    <name type="scientific">Tanacetum cinerariifolium</name>
    <name type="common">Dalmatian daisy</name>
    <name type="synonym">Chrysanthemum cinerariifolium</name>
    <dbReference type="NCBI Taxonomy" id="118510"/>
    <lineage>
        <taxon>Eukaryota</taxon>
        <taxon>Viridiplantae</taxon>
        <taxon>Streptophyta</taxon>
        <taxon>Embryophyta</taxon>
        <taxon>Tracheophyta</taxon>
        <taxon>Spermatophyta</taxon>
        <taxon>Magnoliopsida</taxon>
        <taxon>eudicotyledons</taxon>
        <taxon>Gunneridae</taxon>
        <taxon>Pentapetalae</taxon>
        <taxon>asterids</taxon>
        <taxon>campanulids</taxon>
        <taxon>Asterales</taxon>
        <taxon>Asteraceae</taxon>
        <taxon>Asteroideae</taxon>
        <taxon>Anthemideae</taxon>
        <taxon>Anthemidinae</taxon>
        <taxon>Tanacetum</taxon>
    </lineage>
</organism>
<name>A0A6L2J6C8_TANCI</name>
<dbReference type="AlphaFoldDB" id="A0A6L2J6C8"/>
<comment type="caution">
    <text evidence="1">The sequence shown here is derived from an EMBL/GenBank/DDBJ whole genome shotgun (WGS) entry which is preliminary data.</text>
</comment>
<protein>
    <submittedName>
        <fullName evidence="1">Uncharacterized protein</fullName>
    </submittedName>
</protein>
<sequence>MDDPKITMEEYIQLIADKARGRDQTFNWENATYSEEYCDDLDSFIDFETQLSSTMMHRHHIKMFLPNQLTAYTGINTVYPGVWIQRIDFLGYEYTRDGVALVFLLIQEPSNETITLVEYL</sequence>
<accession>A0A6L2J6C8</accession>
<reference evidence="1" key="1">
    <citation type="journal article" date="2019" name="Sci. Rep.">
        <title>Draft genome of Tanacetum cinerariifolium, the natural source of mosquito coil.</title>
        <authorList>
            <person name="Yamashiro T."/>
            <person name="Shiraishi A."/>
            <person name="Satake H."/>
            <person name="Nakayama K."/>
        </authorList>
    </citation>
    <scope>NUCLEOTIDE SEQUENCE</scope>
</reference>
<dbReference type="EMBL" id="BKCJ010000355">
    <property type="protein sequence ID" value="GEU32441.1"/>
    <property type="molecule type" value="Genomic_DNA"/>
</dbReference>
<gene>
    <name evidence="1" type="ORF">Tci_004419</name>
</gene>